<dbReference type="InterPro" id="IPR051783">
    <property type="entry name" value="NAD(P)-dependent_oxidoreduct"/>
</dbReference>
<feature type="domain" description="NAD-dependent epimerase/dehydratase" evidence="1">
    <location>
        <begin position="6"/>
        <end position="220"/>
    </location>
</feature>
<accession>A0ABN8FTK7</accession>
<evidence type="ECO:0000259" key="1">
    <source>
        <dbReference type="Pfam" id="PF01370"/>
    </source>
</evidence>
<dbReference type="EMBL" id="CAKMMW010000001">
    <property type="protein sequence ID" value="CAH1192188.1"/>
    <property type="molecule type" value="Genomic_DNA"/>
</dbReference>
<evidence type="ECO:0000313" key="2">
    <source>
        <dbReference type="EMBL" id="CAH1192188.1"/>
    </source>
</evidence>
<evidence type="ECO:0000313" key="3">
    <source>
        <dbReference type="Proteomes" id="UP000838821"/>
    </source>
</evidence>
<comment type="caution">
    <text evidence="2">The sequence shown here is derived from an EMBL/GenBank/DDBJ whole genome shotgun (WGS) entry which is preliminary data.</text>
</comment>
<keyword evidence="3" id="KW-1185">Reference proteome</keyword>
<sequence>MTMMKVMVIGATGGTGTAITEELVKRGIDTIAFGRSHQKLVQLADRLGNPANLTLGVGDAMRPDDIVSQARGADVWFHCANVPYHEMASKLIPLGESVMEAAERMAARVVAIDGIYPYGRRRADLVTEEHPKQPHTRKGKVRLDYERMLFSKRWNKVKVLIARLPDYYGPTANEASYLGSTLEAIAAGKMAFYIGNMQIPREFIYLPDAAAMIVELASRDFAYQQNWNIPGAGVISGRDIVKIAQASSGSVKPVIPLKKIGLSLLGLGLPVMKEVVEMLYLTEEPLTLSRNKYERYIGPIVATSFQEGISSTIKALQLRK</sequence>
<dbReference type="PANTHER" id="PTHR48079">
    <property type="entry name" value="PROTEIN YEEZ"/>
    <property type="match status" value="1"/>
</dbReference>
<organism evidence="2 3">
    <name type="scientific">Paenibacillus allorhizoplanae</name>
    <dbReference type="NCBI Taxonomy" id="2905648"/>
    <lineage>
        <taxon>Bacteria</taxon>
        <taxon>Bacillati</taxon>
        <taxon>Bacillota</taxon>
        <taxon>Bacilli</taxon>
        <taxon>Bacillales</taxon>
        <taxon>Paenibacillaceae</taxon>
        <taxon>Paenibacillus</taxon>
    </lineage>
</organism>
<protein>
    <recommendedName>
        <fullName evidence="1">NAD-dependent epimerase/dehydratase domain-containing protein</fullName>
    </recommendedName>
</protein>
<dbReference type="Gene3D" id="3.40.50.720">
    <property type="entry name" value="NAD(P)-binding Rossmann-like Domain"/>
    <property type="match status" value="1"/>
</dbReference>
<dbReference type="Pfam" id="PF01370">
    <property type="entry name" value="Epimerase"/>
    <property type="match status" value="1"/>
</dbReference>
<dbReference type="InterPro" id="IPR001509">
    <property type="entry name" value="Epimerase_deHydtase"/>
</dbReference>
<name>A0ABN8FTK7_9BACL</name>
<dbReference type="InterPro" id="IPR036291">
    <property type="entry name" value="NAD(P)-bd_dom_sf"/>
</dbReference>
<dbReference type="SUPFAM" id="SSF51735">
    <property type="entry name" value="NAD(P)-binding Rossmann-fold domains"/>
    <property type="match status" value="1"/>
</dbReference>
<proteinExistence type="predicted"/>
<dbReference type="Proteomes" id="UP000838821">
    <property type="component" value="Unassembled WGS sequence"/>
</dbReference>
<dbReference type="PANTHER" id="PTHR48079:SF6">
    <property type="entry name" value="NAD(P)-BINDING DOMAIN-CONTAINING PROTEIN-RELATED"/>
    <property type="match status" value="1"/>
</dbReference>
<gene>
    <name evidence="2" type="ORF">PAECIP111891_00230</name>
</gene>
<reference evidence="2" key="1">
    <citation type="submission" date="2022-01" db="EMBL/GenBank/DDBJ databases">
        <authorList>
            <person name="Criscuolo A."/>
        </authorList>
    </citation>
    <scope>NUCLEOTIDE SEQUENCE</scope>
    <source>
        <strain evidence="2">CIP111891</strain>
    </source>
</reference>